<keyword evidence="1" id="KW-0812">Transmembrane</keyword>
<feature type="transmembrane region" description="Helical" evidence="1">
    <location>
        <begin position="205"/>
        <end position="224"/>
    </location>
</feature>
<dbReference type="EMBL" id="JABFCZ010000017">
    <property type="protein sequence ID" value="MBD1547776.1"/>
    <property type="molecule type" value="Genomic_DNA"/>
</dbReference>
<sequence length="455" mass="48193">MTKPAARMSSETVFPTMAAVVAGYVMVIGNLAGFKLPPVIWVLIFAVYFASSFRFLKRGGLIVIAIAVALYGLAWVYTGEAGLKGLSSAGFLFIFLMVMQHMADLAARSPRIAEAAELIVSRPPGQRYLFVTFGTHVFALFLNIGAVILITTLLSSRLKGAGESSQRSLAIASSRGFASTALWSPVSLCSLIVFTHVTGVTYAEFVPYGILCMLFFLMTGYWLERGRRSAVVNTEGLSLDDTFKLLRVVGLAMVLVVGGLLWVSVFDVRLIEAMFSVVFILGAIWTVLFVRAGHTNVRSLVKDYARATSGLANETAIISGATVIGAAASSLVGQWVGFQGELSAVTATWVAAVIPVTVFAAGLLAINPVVTVTVLASSLNPVWPDAAKMILVLAMSWGWSISGGGTPFTANVAIAAQKFGQTGFTVAMKWNGMFLALMLSIATLAAAAGMVWLAG</sequence>
<organism evidence="2 3">
    <name type="scientific">Roseibium aggregatum</name>
    <dbReference type="NCBI Taxonomy" id="187304"/>
    <lineage>
        <taxon>Bacteria</taxon>
        <taxon>Pseudomonadati</taxon>
        <taxon>Pseudomonadota</taxon>
        <taxon>Alphaproteobacteria</taxon>
        <taxon>Hyphomicrobiales</taxon>
        <taxon>Stappiaceae</taxon>
        <taxon>Roseibium</taxon>
    </lineage>
</organism>
<feature type="transmembrane region" description="Helical" evidence="1">
    <location>
        <begin position="245"/>
        <end position="264"/>
    </location>
</feature>
<dbReference type="RefSeq" id="WP_190292532.1">
    <property type="nucleotide sequence ID" value="NZ_JABFCZ010000017.1"/>
</dbReference>
<feature type="transmembrane region" description="Helical" evidence="1">
    <location>
        <begin position="349"/>
        <end position="377"/>
    </location>
</feature>
<feature type="transmembrane region" description="Helical" evidence="1">
    <location>
        <begin position="61"/>
        <end position="77"/>
    </location>
</feature>
<dbReference type="AlphaFoldDB" id="A0A926S6P1"/>
<evidence type="ECO:0000313" key="3">
    <source>
        <dbReference type="Proteomes" id="UP000598467"/>
    </source>
</evidence>
<feature type="transmembrane region" description="Helical" evidence="1">
    <location>
        <begin position="389"/>
        <end position="414"/>
    </location>
</feature>
<name>A0A926S6P1_9HYPH</name>
<feature type="transmembrane region" description="Helical" evidence="1">
    <location>
        <begin position="434"/>
        <end position="454"/>
    </location>
</feature>
<feature type="transmembrane region" description="Helical" evidence="1">
    <location>
        <begin position="128"/>
        <end position="154"/>
    </location>
</feature>
<feature type="transmembrane region" description="Helical" evidence="1">
    <location>
        <begin position="311"/>
        <end position="337"/>
    </location>
</feature>
<proteinExistence type="predicted"/>
<keyword evidence="1" id="KW-1133">Transmembrane helix</keyword>
<feature type="transmembrane region" description="Helical" evidence="1">
    <location>
        <begin position="270"/>
        <end position="290"/>
    </location>
</feature>
<accession>A0A926S6P1</accession>
<reference evidence="2" key="1">
    <citation type="submission" date="2020-05" db="EMBL/GenBank/DDBJ databases">
        <title>Identification of trans-AT polyketide cluster in two marine bacteria, producers of a novel glutaramide-containing polyketide sesbanimide D and analogs.</title>
        <authorList>
            <person name="Kacar D."/>
            <person name="Rodriguez P."/>
            <person name="Canedo L."/>
            <person name="Gonzalez E."/>
            <person name="Galan B."/>
            <person name="De La Calle F."/>
            <person name="Garcia J.L."/>
        </authorList>
    </citation>
    <scope>NUCLEOTIDE SEQUENCE</scope>
    <source>
        <strain evidence="2">PHM038</strain>
    </source>
</reference>
<feature type="transmembrane region" description="Helical" evidence="1">
    <location>
        <begin position="12"/>
        <end position="32"/>
    </location>
</feature>
<comment type="caution">
    <text evidence="2">The sequence shown here is derived from an EMBL/GenBank/DDBJ whole genome shotgun (WGS) entry which is preliminary data.</text>
</comment>
<protein>
    <submittedName>
        <fullName evidence="2">Uncharacterized protein</fullName>
    </submittedName>
</protein>
<evidence type="ECO:0000313" key="2">
    <source>
        <dbReference type="EMBL" id="MBD1547776.1"/>
    </source>
</evidence>
<evidence type="ECO:0000256" key="1">
    <source>
        <dbReference type="SAM" id="Phobius"/>
    </source>
</evidence>
<dbReference type="Proteomes" id="UP000598467">
    <property type="component" value="Unassembled WGS sequence"/>
</dbReference>
<gene>
    <name evidence="2" type="ORF">HK439_16030</name>
</gene>
<feature type="transmembrane region" description="Helical" evidence="1">
    <location>
        <begin position="38"/>
        <end position="56"/>
    </location>
</feature>
<keyword evidence="1" id="KW-0472">Membrane</keyword>